<dbReference type="InterPro" id="IPR041657">
    <property type="entry name" value="HTH_17"/>
</dbReference>
<comment type="caution">
    <text evidence="2">The sequence shown here is derived from an EMBL/GenBank/DDBJ whole genome shotgun (WGS) entry which is preliminary data.</text>
</comment>
<dbReference type="EMBL" id="SRID01000001">
    <property type="protein sequence ID" value="TGB19588.1"/>
    <property type="molecule type" value="Genomic_DNA"/>
</dbReference>
<dbReference type="Pfam" id="PF12728">
    <property type="entry name" value="HTH_17"/>
    <property type="match status" value="1"/>
</dbReference>
<organism evidence="2 3">
    <name type="scientific">Streptomyces palmae</name>
    <dbReference type="NCBI Taxonomy" id="1701085"/>
    <lineage>
        <taxon>Bacteria</taxon>
        <taxon>Bacillati</taxon>
        <taxon>Actinomycetota</taxon>
        <taxon>Actinomycetes</taxon>
        <taxon>Kitasatosporales</taxon>
        <taxon>Streptomycetaceae</taxon>
        <taxon>Streptomyces</taxon>
    </lineage>
</organism>
<protein>
    <submittedName>
        <fullName evidence="2">DNA-binding protein</fullName>
    </submittedName>
</protein>
<dbReference type="InterPro" id="IPR036388">
    <property type="entry name" value="WH-like_DNA-bd_sf"/>
</dbReference>
<dbReference type="InterPro" id="IPR009061">
    <property type="entry name" value="DNA-bd_dom_put_sf"/>
</dbReference>
<dbReference type="Gene3D" id="1.10.10.10">
    <property type="entry name" value="Winged helix-like DNA-binding domain superfamily/Winged helix DNA-binding domain"/>
    <property type="match status" value="1"/>
</dbReference>
<name>A0A4Z0HHE0_9ACTN</name>
<dbReference type="OrthoDB" id="3297680at2"/>
<evidence type="ECO:0000259" key="1">
    <source>
        <dbReference type="Pfam" id="PF12728"/>
    </source>
</evidence>
<evidence type="ECO:0000313" key="2">
    <source>
        <dbReference type="EMBL" id="TGB19588.1"/>
    </source>
</evidence>
<keyword evidence="2" id="KW-0238">DNA-binding</keyword>
<feature type="domain" description="Helix-turn-helix" evidence="1">
    <location>
        <begin position="28"/>
        <end position="81"/>
    </location>
</feature>
<sequence>MPNRVQPHISAAEADATTALPVPANATYTTRELARLLKVDPSTIRRWRTAQPPQGPPFISLSARHTIYRAADVHQWLEQRRVDPGEAA</sequence>
<dbReference type="RefSeq" id="WP_135336784.1">
    <property type="nucleotide sequence ID" value="NZ_JBHLTX010000013.1"/>
</dbReference>
<proteinExistence type="predicted"/>
<accession>A0A4Z0HHE0</accession>
<dbReference type="AlphaFoldDB" id="A0A4Z0HHE0"/>
<dbReference type="Proteomes" id="UP000297948">
    <property type="component" value="Unassembled WGS sequence"/>
</dbReference>
<keyword evidence="3" id="KW-1185">Reference proteome</keyword>
<reference evidence="2 3" key="1">
    <citation type="submission" date="2019-03" db="EMBL/GenBank/DDBJ databases">
        <authorList>
            <person name="Gonzalez-Pimentel J.L."/>
        </authorList>
    </citation>
    <scope>NUCLEOTIDE SEQUENCE [LARGE SCALE GENOMIC DNA]</scope>
    <source>
        <strain evidence="2 3">JCM 31289</strain>
    </source>
</reference>
<dbReference type="SUPFAM" id="SSF46955">
    <property type="entry name" value="Putative DNA-binding domain"/>
    <property type="match status" value="1"/>
</dbReference>
<gene>
    <name evidence="2" type="ORF">E4099_00075</name>
</gene>
<evidence type="ECO:0000313" key="3">
    <source>
        <dbReference type="Proteomes" id="UP000297948"/>
    </source>
</evidence>
<dbReference type="GO" id="GO:0003677">
    <property type="term" value="F:DNA binding"/>
    <property type="evidence" value="ECO:0007669"/>
    <property type="project" value="UniProtKB-KW"/>
</dbReference>